<dbReference type="PANTHER" id="PTHR33112:SF16">
    <property type="entry name" value="HETEROKARYON INCOMPATIBILITY DOMAIN-CONTAINING PROTEIN"/>
    <property type="match status" value="1"/>
</dbReference>
<dbReference type="InterPro" id="IPR010730">
    <property type="entry name" value="HET"/>
</dbReference>
<evidence type="ECO:0000259" key="1">
    <source>
        <dbReference type="Pfam" id="PF06985"/>
    </source>
</evidence>
<evidence type="ECO:0000313" key="3">
    <source>
        <dbReference type="Proteomes" id="UP000027920"/>
    </source>
</evidence>
<proteinExistence type="predicted"/>
<dbReference type="RefSeq" id="XP_013258635.1">
    <property type="nucleotide sequence ID" value="XM_013403181.1"/>
</dbReference>
<keyword evidence="3" id="KW-1185">Reference proteome</keyword>
<protein>
    <recommendedName>
        <fullName evidence="1">Heterokaryon incompatibility domain-containing protein</fullName>
    </recommendedName>
</protein>
<dbReference type="AlphaFoldDB" id="A0A072PKJ4"/>
<dbReference type="PANTHER" id="PTHR33112">
    <property type="entry name" value="DOMAIN PROTEIN, PUTATIVE-RELATED"/>
    <property type="match status" value="1"/>
</dbReference>
<name>A0A072PKJ4_9EURO</name>
<dbReference type="Proteomes" id="UP000027920">
    <property type="component" value="Unassembled WGS sequence"/>
</dbReference>
<dbReference type="HOGENOM" id="CLU_002639_3_1_1"/>
<accession>A0A072PKJ4</accession>
<organism evidence="2 3">
    <name type="scientific">Exophiala aquamarina CBS 119918</name>
    <dbReference type="NCBI Taxonomy" id="1182545"/>
    <lineage>
        <taxon>Eukaryota</taxon>
        <taxon>Fungi</taxon>
        <taxon>Dikarya</taxon>
        <taxon>Ascomycota</taxon>
        <taxon>Pezizomycotina</taxon>
        <taxon>Eurotiomycetes</taxon>
        <taxon>Chaetothyriomycetidae</taxon>
        <taxon>Chaetothyriales</taxon>
        <taxon>Herpotrichiellaceae</taxon>
        <taxon>Exophiala</taxon>
    </lineage>
</organism>
<dbReference type="VEuPathDB" id="FungiDB:A1O9_07626"/>
<dbReference type="OrthoDB" id="5125733at2759"/>
<comment type="caution">
    <text evidence="2">The sequence shown here is derived from an EMBL/GenBank/DDBJ whole genome shotgun (WGS) entry which is preliminary data.</text>
</comment>
<dbReference type="GeneID" id="25282539"/>
<gene>
    <name evidence="2" type="ORF">A1O9_07626</name>
</gene>
<dbReference type="EMBL" id="AMGV01000006">
    <property type="protein sequence ID" value="KEF56045.1"/>
    <property type="molecule type" value="Genomic_DNA"/>
</dbReference>
<dbReference type="Pfam" id="PF06985">
    <property type="entry name" value="HET"/>
    <property type="match status" value="1"/>
</dbReference>
<reference evidence="2 3" key="1">
    <citation type="submission" date="2013-03" db="EMBL/GenBank/DDBJ databases">
        <title>The Genome Sequence of Exophiala aquamarina CBS 119918.</title>
        <authorList>
            <consortium name="The Broad Institute Genomics Platform"/>
            <person name="Cuomo C."/>
            <person name="de Hoog S."/>
            <person name="Gorbushina A."/>
            <person name="Walker B."/>
            <person name="Young S.K."/>
            <person name="Zeng Q."/>
            <person name="Gargeya S."/>
            <person name="Fitzgerald M."/>
            <person name="Haas B."/>
            <person name="Abouelleil A."/>
            <person name="Allen A.W."/>
            <person name="Alvarado L."/>
            <person name="Arachchi H.M."/>
            <person name="Berlin A.M."/>
            <person name="Chapman S.B."/>
            <person name="Gainer-Dewar J."/>
            <person name="Goldberg J."/>
            <person name="Griggs A."/>
            <person name="Gujja S."/>
            <person name="Hansen M."/>
            <person name="Howarth C."/>
            <person name="Imamovic A."/>
            <person name="Ireland A."/>
            <person name="Larimer J."/>
            <person name="McCowan C."/>
            <person name="Murphy C."/>
            <person name="Pearson M."/>
            <person name="Poon T.W."/>
            <person name="Priest M."/>
            <person name="Roberts A."/>
            <person name="Saif S."/>
            <person name="Shea T."/>
            <person name="Sisk P."/>
            <person name="Sykes S."/>
            <person name="Wortman J."/>
            <person name="Nusbaum C."/>
            <person name="Birren B."/>
        </authorList>
    </citation>
    <scope>NUCLEOTIDE SEQUENCE [LARGE SCALE GENOMIC DNA]</scope>
    <source>
        <strain evidence="2 3">CBS 119918</strain>
    </source>
</reference>
<evidence type="ECO:0000313" key="2">
    <source>
        <dbReference type="EMBL" id="KEF56045.1"/>
    </source>
</evidence>
<feature type="domain" description="Heterokaryon incompatibility" evidence="1">
    <location>
        <begin position="72"/>
        <end position="224"/>
    </location>
</feature>
<sequence>MSVGQQLPSEPRQSIFRPRLWLQNCLWKHHTELCGTAADGMPRSLPKRLICIGNNQDQTRLIDDFGGKTVPYLALSYCWGPSGHITTKLNNYKNHLRSIPWQALPATYRDAIDFVRAIGYRYIWIDALCIIQDDLDDWNSEAARMGDIYGEAILVISAANANHVGFGFLNERSGSRTFKNKLQKGPGDPTHILVQEPTIHGNILGDPSLEQQWPVFRRAWTLQERLLATRLVHFAAGEIIWECATTCACECGHLEAVDAVTSRKRYDLSSLDGLKVVERANRWDELVLSYQSRHITKDKDRLSALSGLAARFQCEHLGRYVAGLWSNFILSMLLWEAKKGRRASEYVAPSWSWASCQGRLIRNDAIEHNSKFQAVLEEAYSEPSTADPYGAIIPQSGFIRLSSPTMEGVVVRSTLNGHPMIQLTPGLQAFLVSDVHLTDSQIGGTVKCMFLRGLEAGPSGRYVEALILNVSKNLVDYERLGVAHIRNHSFDEDQSLRKQLPLVLETIKVI</sequence>